<evidence type="ECO:0000313" key="3">
    <source>
        <dbReference type="Proteomes" id="UP000033434"/>
    </source>
</evidence>
<name>A0A0F6A8F9_9GAMM</name>
<dbReference type="Gene3D" id="3.30.750.44">
    <property type="match status" value="1"/>
</dbReference>
<dbReference type="RefSeq" id="WP_046357845.1">
    <property type="nucleotide sequence ID" value="NZ_AUXW01000180.1"/>
</dbReference>
<dbReference type="Gene3D" id="3.40.710.10">
    <property type="entry name" value="DD-peptidase/beta-lactamase superfamily"/>
    <property type="match status" value="1"/>
</dbReference>
<dbReference type="Pfam" id="PF00144">
    <property type="entry name" value="Beta-lactamase"/>
    <property type="match status" value="1"/>
</dbReference>
<dbReference type="Gene3D" id="3.90.226.10">
    <property type="entry name" value="2-enoyl-CoA Hydratase, Chain A, domain 1"/>
    <property type="match status" value="1"/>
</dbReference>
<dbReference type="GO" id="GO:0008236">
    <property type="term" value="F:serine-type peptidase activity"/>
    <property type="evidence" value="ECO:0007669"/>
    <property type="project" value="InterPro"/>
</dbReference>
<dbReference type="InterPro" id="IPR012338">
    <property type="entry name" value="Beta-lactam/transpept-like"/>
</dbReference>
<dbReference type="InterPro" id="IPR029045">
    <property type="entry name" value="ClpP/crotonase-like_dom_sf"/>
</dbReference>
<comment type="caution">
    <text evidence="2">The sequence shown here is derived from an EMBL/GenBank/DDBJ whole genome shotgun (WGS) entry which is preliminary data.</text>
</comment>
<proteinExistence type="predicted"/>
<dbReference type="SUPFAM" id="SSF56601">
    <property type="entry name" value="beta-lactamase/transpeptidase-like"/>
    <property type="match status" value="1"/>
</dbReference>
<dbReference type="SMART" id="SM00245">
    <property type="entry name" value="TSPc"/>
    <property type="match status" value="1"/>
</dbReference>
<feature type="domain" description="Tail specific protease" evidence="1">
    <location>
        <begin position="225"/>
        <end position="447"/>
    </location>
</feature>
<dbReference type="AlphaFoldDB" id="A0A0F6A8F9"/>
<sequence length="791" mass="88622">MTRALKYTSCLMATCLILTGCQDNQDHRTDLQRSAGNWQKTGYGQALHITMNRVLSYQYNSYGCIQVSAQSHQEANTALSSIEMFNPKRLLIQYQGMVYPSQYTHSDALPSQCVTPITISDTASPSVVFDYFWHTFNDYYAFFSVKNLDWQAQYQQYRAQVTDTMTDEALFALLSDMVAPLQDMHVTLSSAQQEYFSHKPAPLLNAIQQDAALLHVQGKPKDLNSIFEDYQIKSQHVSEQYLLTESVKTLPIHSNNATAVWGKTSSNVGVLVLNNLDAYALLDDATEIQHLKAARTMMDEVMADLHDTEAMIIDIRHNTGGDDAIALAIANHFADRDVLAFNKQAIGSVGRGIPVRQQLKANPSAYTQPVYLLTSQLTISAAEVFTMSMAQLPHVTLVGEQTAGSLSDALHFTLPNGWQMSLSNEVYRNAQGDMFEHIGFTPEHHVPAFSKYDLEMQRFETYDFVLTKLNKAPSPRMNIDDFERQISALQTQGNIPSIAVNVIAQGKSIYNQGFSNQADREVNADSLFNISGLNDMLIGDAIHSANMEGALIINEPFAYLLPFEIANHNKQLTLAQLLTNKSGIVDNPKMLACATSTHAKQCTILHETPDLLLEAYLNADGLLYHKGNFSSHYGAIAQNIPIYSQLGVTLASYVFTQATQAPLSELTQQYIFDPHKMKNTSWQTEYTGHKPTHQLISTANDIGRMINMTTTATAGDDLSYPKYFWHQDNHNAYHRSHSNNATSLLFSDTFNQTGYILLTDHNPQTKEAKARYRKIEQLVFRLTQQLPIRSQ</sequence>
<accession>A0A0F6A8F9</accession>
<organism evidence="2 3">
    <name type="scientific">Pseudoalteromonas luteoviolacea S4054</name>
    <dbReference type="NCBI Taxonomy" id="1129367"/>
    <lineage>
        <taxon>Bacteria</taxon>
        <taxon>Pseudomonadati</taxon>
        <taxon>Pseudomonadota</taxon>
        <taxon>Gammaproteobacteria</taxon>
        <taxon>Alteromonadales</taxon>
        <taxon>Pseudoalteromonadaceae</taxon>
        <taxon>Pseudoalteromonas</taxon>
    </lineage>
</organism>
<dbReference type="PANTHER" id="PTHR11261">
    <property type="entry name" value="INTERPHOTORECEPTOR RETINOID-BINDING PROTEIN"/>
    <property type="match status" value="1"/>
</dbReference>
<evidence type="ECO:0000259" key="1">
    <source>
        <dbReference type="SMART" id="SM00245"/>
    </source>
</evidence>
<dbReference type="InterPro" id="IPR028204">
    <property type="entry name" value="Tricorn_C1"/>
</dbReference>
<dbReference type="InterPro" id="IPR005151">
    <property type="entry name" value="Tail-specific_protease"/>
</dbReference>
<dbReference type="GO" id="GO:0006508">
    <property type="term" value="P:proteolysis"/>
    <property type="evidence" value="ECO:0007669"/>
    <property type="project" value="InterPro"/>
</dbReference>
<dbReference type="CDD" id="cd07563">
    <property type="entry name" value="Peptidase_S41_IRBP"/>
    <property type="match status" value="1"/>
</dbReference>
<protein>
    <recommendedName>
        <fullName evidence="1">Tail specific protease domain-containing protein</fullName>
    </recommendedName>
</protein>
<dbReference type="PANTHER" id="PTHR11261:SF3">
    <property type="entry name" value="RETINOL-BINDING PROTEIN 3"/>
    <property type="match status" value="1"/>
</dbReference>
<dbReference type="PATRIC" id="fig|1129367.4.peg.4467"/>
<dbReference type="Pfam" id="PF03572">
    <property type="entry name" value="Peptidase_S41"/>
    <property type="match status" value="1"/>
</dbReference>
<evidence type="ECO:0000313" key="2">
    <source>
        <dbReference type="EMBL" id="KKE81689.1"/>
    </source>
</evidence>
<dbReference type="EMBL" id="AUXW01000180">
    <property type="protein sequence ID" value="KKE81689.1"/>
    <property type="molecule type" value="Genomic_DNA"/>
</dbReference>
<dbReference type="Proteomes" id="UP000033434">
    <property type="component" value="Unassembled WGS sequence"/>
</dbReference>
<dbReference type="PROSITE" id="PS51257">
    <property type="entry name" value="PROKAR_LIPOPROTEIN"/>
    <property type="match status" value="1"/>
</dbReference>
<gene>
    <name evidence="2" type="ORF">N479_21490</name>
</gene>
<dbReference type="Pfam" id="PF14684">
    <property type="entry name" value="Tricorn_C1"/>
    <property type="match status" value="1"/>
</dbReference>
<dbReference type="SUPFAM" id="SSF52096">
    <property type="entry name" value="ClpP/crotonase"/>
    <property type="match status" value="1"/>
</dbReference>
<reference evidence="2 3" key="1">
    <citation type="journal article" date="2015" name="BMC Genomics">
        <title>Genome mining reveals unlocked bioactive potential of marine Gram-negative bacteria.</title>
        <authorList>
            <person name="Machado H."/>
            <person name="Sonnenschein E.C."/>
            <person name="Melchiorsen J."/>
            <person name="Gram L."/>
        </authorList>
    </citation>
    <scope>NUCLEOTIDE SEQUENCE [LARGE SCALE GENOMIC DNA]</scope>
    <source>
        <strain evidence="2 3">S4054</strain>
    </source>
</reference>
<dbReference type="InterPro" id="IPR001466">
    <property type="entry name" value="Beta-lactam-related"/>
</dbReference>